<proteinExistence type="predicted"/>
<gene>
    <name evidence="1" type="ORF">NCTC11388_03975</name>
</gene>
<dbReference type="AlphaFoldDB" id="A0A380CSF8"/>
<reference evidence="1 2" key="1">
    <citation type="submission" date="2018-06" db="EMBL/GenBank/DDBJ databases">
        <authorList>
            <consortium name="Pathogen Informatics"/>
            <person name="Doyle S."/>
        </authorList>
    </citation>
    <scope>NUCLEOTIDE SEQUENCE [LARGE SCALE GENOMIC DNA]</scope>
    <source>
        <strain evidence="1 2">NCTC11388</strain>
    </source>
</reference>
<organism evidence="1 2">
    <name type="scientific">Sphingobacterium spiritivorum</name>
    <name type="common">Flavobacterium spiritivorum</name>
    <dbReference type="NCBI Taxonomy" id="258"/>
    <lineage>
        <taxon>Bacteria</taxon>
        <taxon>Pseudomonadati</taxon>
        <taxon>Bacteroidota</taxon>
        <taxon>Sphingobacteriia</taxon>
        <taxon>Sphingobacteriales</taxon>
        <taxon>Sphingobacteriaceae</taxon>
        <taxon>Sphingobacterium</taxon>
    </lineage>
</organism>
<protein>
    <submittedName>
        <fullName evidence="1">Uncharacterized protein</fullName>
    </submittedName>
</protein>
<evidence type="ECO:0000313" key="1">
    <source>
        <dbReference type="EMBL" id="SUJ26547.1"/>
    </source>
</evidence>
<name>A0A380CSF8_SPHSI</name>
<evidence type="ECO:0000313" key="2">
    <source>
        <dbReference type="Proteomes" id="UP000254893"/>
    </source>
</evidence>
<dbReference type="Proteomes" id="UP000254893">
    <property type="component" value="Unassembled WGS sequence"/>
</dbReference>
<dbReference type="EMBL" id="UGYW01000002">
    <property type="protein sequence ID" value="SUJ26547.1"/>
    <property type="molecule type" value="Genomic_DNA"/>
</dbReference>
<sequence>MVVKSPCGGLPEVEAHPAKTVCTCSSDRAIQRYNGFYEYYQIGKDHEGNGADSEPKPEEELKSVGLNSLFGMIYMIMKETGMSWNDIMWKISWSSIQLMLADAPRVVKGNANGEKTISGKGLAAKFKSKKSK</sequence>
<accession>A0A380CSF8</accession>